<dbReference type="Gene3D" id="3.30.565.10">
    <property type="entry name" value="Histidine kinase-like ATPase, C-terminal domain"/>
    <property type="match status" value="1"/>
</dbReference>
<evidence type="ECO:0000313" key="6">
    <source>
        <dbReference type="EMBL" id="CAI2191264.1"/>
    </source>
</evidence>
<dbReference type="SMART" id="SM01340">
    <property type="entry name" value="DNA_mis_repair"/>
    <property type="match status" value="1"/>
</dbReference>
<dbReference type="PROSITE" id="PS00058">
    <property type="entry name" value="DNA_MISMATCH_REPAIR_1"/>
    <property type="match status" value="1"/>
</dbReference>
<dbReference type="Pfam" id="PF13589">
    <property type="entry name" value="HATPase_c_3"/>
    <property type="match status" value="1"/>
</dbReference>
<dbReference type="SUPFAM" id="SSF118116">
    <property type="entry name" value="DNA mismatch repair protein MutL"/>
    <property type="match status" value="1"/>
</dbReference>
<gene>
    <name evidence="6" type="ORF">FWILDA_LOCUS14986</name>
</gene>
<accession>A0A9W4T3K0</accession>
<feature type="domain" description="MutL C-terminal dimerisation" evidence="4">
    <location>
        <begin position="620"/>
        <end position="764"/>
    </location>
</feature>
<protein>
    <recommendedName>
        <fullName evidence="3">DNA mismatch repair protein PMS1</fullName>
    </recommendedName>
</protein>
<dbReference type="Pfam" id="PF08676">
    <property type="entry name" value="MutL_C"/>
    <property type="match status" value="1"/>
</dbReference>
<dbReference type="GO" id="GO:0016887">
    <property type="term" value="F:ATP hydrolysis activity"/>
    <property type="evidence" value="ECO:0007669"/>
    <property type="project" value="InterPro"/>
</dbReference>
<feature type="non-terminal residue" evidence="6">
    <location>
        <position position="814"/>
    </location>
</feature>
<evidence type="ECO:0000256" key="3">
    <source>
        <dbReference type="ARBA" id="ARBA00070941"/>
    </source>
</evidence>
<dbReference type="GO" id="GO:0030983">
    <property type="term" value="F:mismatched DNA binding"/>
    <property type="evidence" value="ECO:0007669"/>
    <property type="project" value="InterPro"/>
</dbReference>
<dbReference type="InterPro" id="IPR038973">
    <property type="entry name" value="MutL/Mlh/Pms-like"/>
</dbReference>
<dbReference type="InterPro" id="IPR014762">
    <property type="entry name" value="DNA_mismatch_repair_CS"/>
</dbReference>
<evidence type="ECO:0000256" key="1">
    <source>
        <dbReference type="ARBA" id="ARBA00006082"/>
    </source>
</evidence>
<dbReference type="GO" id="GO:0032389">
    <property type="term" value="C:MutLalpha complex"/>
    <property type="evidence" value="ECO:0007669"/>
    <property type="project" value="TreeGrafter"/>
</dbReference>
<dbReference type="InterPro" id="IPR042121">
    <property type="entry name" value="MutL_C_regsub"/>
</dbReference>
<dbReference type="Gene3D" id="3.30.1370.100">
    <property type="entry name" value="MutL, C-terminal domain, regulatory subdomain"/>
    <property type="match status" value="1"/>
</dbReference>
<dbReference type="FunFam" id="3.30.1370.100:FF:000001">
    <property type="entry name" value="Mismatch repair endonuclease pms1, putative"/>
    <property type="match status" value="1"/>
</dbReference>
<dbReference type="InterPro" id="IPR042120">
    <property type="entry name" value="MutL_C_dimsub"/>
</dbReference>
<dbReference type="Gene3D" id="3.30.1540.20">
    <property type="entry name" value="MutL, C-terminal domain, dimerisation subdomain"/>
    <property type="match status" value="1"/>
</dbReference>
<dbReference type="InterPro" id="IPR036890">
    <property type="entry name" value="HATPase_C_sf"/>
</dbReference>
<comment type="caution">
    <text evidence="6">The sequence shown here is derived from an EMBL/GenBank/DDBJ whole genome shotgun (WGS) entry which is preliminary data.</text>
</comment>
<dbReference type="FunFam" id="3.30.565.10:FF:000014">
    <property type="entry name" value="Mismatch repair endonuclease pms1, putative"/>
    <property type="match status" value="1"/>
</dbReference>
<dbReference type="SMART" id="SM00853">
    <property type="entry name" value="MutL_C"/>
    <property type="match status" value="1"/>
</dbReference>
<evidence type="ECO:0000259" key="5">
    <source>
        <dbReference type="SMART" id="SM01340"/>
    </source>
</evidence>
<comment type="similarity">
    <text evidence="1">Belongs to the DNA mismatch repair MutL/HexB family.</text>
</comment>
<dbReference type="InterPro" id="IPR002099">
    <property type="entry name" value="MutL/Mlh/PMS"/>
</dbReference>
<dbReference type="GO" id="GO:0005524">
    <property type="term" value="F:ATP binding"/>
    <property type="evidence" value="ECO:0007669"/>
    <property type="project" value="InterPro"/>
</dbReference>
<dbReference type="PANTHER" id="PTHR10073">
    <property type="entry name" value="DNA MISMATCH REPAIR PROTEIN MLH, PMS, MUTL"/>
    <property type="match status" value="1"/>
</dbReference>
<dbReference type="SUPFAM" id="SSF54211">
    <property type="entry name" value="Ribosomal protein S5 domain 2-like"/>
    <property type="match status" value="1"/>
</dbReference>
<evidence type="ECO:0000256" key="2">
    <source>
        <dbReference type="ARBA" id="ARBA00022763"/>
    </source>
</evidence>
<dbReference type="CDD" id="cd03484">
    <property type="entry name" value="MutL_Trans_hPMS_2_like"/>
    <property type="match status" value="1"/>
</dbReference>
<keyword evidence="7" id="KW-1185">Reference proteome</keyword>
<dbReference type="InterPro" id="IPR014790">
    <property type="entry name" value="MutL_C"/>
</dbReference>
<evidence type="ECO:0000313" key="7">
    <source>
        <dbReference type="Proteomes" id="UP001153678"/>
    </source>
</evidence>
<dbReference type="EMBL" id="CAMKVN010007254">
    <property type="protein sequence ID" value="CAI2191264.1"/>
    <property type="molecule type" value="Genomic_DNA"/>
</dbReference>
<dbReference type="CDD" id="cd16926">
    <property type="entry name" value="HATPase_MutL-MLH-PMS-like"/>
    <property type="match status" value="1"/>
</dbReference>
<dbReference type="NCBIfam" id="TIGR00585">
    <property type="entry name" value="mutl"/>
    <property type="match status" value="1"/>
</dbReference>
<dbReference type="InterPro" id="IPR020568">
    <property type="entry name" value="Ribosomal_Su5_D2-typ_SF"/>
</dbReference>
<dbReference type="GO" id="GO:0140664">
    <property type="term" value="F:ATP-dependent DNA damage sensor activity"/>
    <property type="evidence" value="ECO:0007669"/>
    <property type="project" value="InterPro"/>
</dbReference>
<dbReference type="OrthoDB" id="10263226at2759"/>
<dbReference type="SUPFAM" id="SSF55874">
    <property type="entry name" value="ATPase domain of HSP90 chaperone/DNA topoisomerase II/histidine kinase"/>
    <property type="match status" value="1"/>
</dbReference>
<feature type="domain" description="DNA mismatch repair protein S5" evidence="5">
    <location>
        <begin position="189"/>
        <end position="312"/>
    </location>
</feature>
<dbReference type="Proteomes" id="UP001153678">
    <property type="component" value="Unassembled WGS sequence"/>
</dbReference>
<dbReference type="Pfam" id="PF01119">
    <property type="entry name" value="DNA_mis_repair"/>
    <property type="match status" value="1"/>
</dbReference>
<dbReference type="InterPro" id="IPR013507">
    <property type="entry name" value="DNA_mismatch_S5_2-like"/>
</dbReference>
<dbReference type="GO" id="GO:0000710">
    <property type="term" value="P:meiotic mismatch repair"/>
    <property type="evidence" value="ECO:0007669"/>
    <property type="project" value="UniProtKB-ARBA"/>
</dbReference>
<dbReference type="PANTHER" id="PTHR10073:SF52">
    <property type="entry name" value="MISMATCH REPAIR ENDONUCLEASE PMS2"/>
    <property type="match status" value="1"/>
</dbReference>
<reference evidence="6" key="1">
    <citation type="submission" date="2022-08" db="EMBL/GenBank/DDBJ databases">
        <authorList>
            <person name="Kallberg Y."/>
            <person name="Tangrot J."/>
            <person name="Rosling A."/>
        </authorList>
    </citation>
    <scope>NUCLEOTIDE SEQUENCE</scope>
    <source>
        <strain evidence="6">Wild A</strain>
    </source>
</reference>
<keyword evidence="2" id="KW-0227">DNA damage</keyword>
<dbReference type="AlphaFoldDB" id="A0A9W4T3K0"/>
<sequence>MSTVKAIDISSIHRICSGQVILDLATAVKELVENSLDAQAKSIVEIRFKEYGIQSVEIIDDGTGIHPIDYESLALKHHTSKLSSFEDLMNINSFGFRGEALSSLCALSRITVSTCTQEETPTGVKLEYDSHGRLIKKSPTARERGTSIILRGLFESVPVRHREFKKNIKREFGKALVLLQAYGIICENVRIICTNQLNNSAKAKVLATSGNRYTIHMIGHISKPMKGHGRGSNDRQYFFINGRPCNLPKIAKAINEIYKSFNTYQYPFIVMDFRLAKSLYDVNVSPDKRTIFIHNENNIVGTLKEELNSVLEPFRSTFVNSSTELIQLSIKENVLCFENSKVENSSQNKLAQNKSGTFFMQDNDNIQSNENTKNEFDSTKNSINSICSSSNIEETMKIKADVEYESYAPINIQSEEDEVHVMKKPKITMEKSVIAGSPRNKLSQYLSSNAKEKSNVTKDIIKPIDTYLFKDQKVSLKIPTPISCEEQCLRNPLNENKVDIEQEKQMKMIVDHSTNEVLMTEKDGLDEDIIMAEDDNFVSSSVSNNSEAIVIENGYERKDIEIPFDIRRYEYIDINRRDLQKINDCDMRLSNSGIDIQDNEVAARELNKVISKKDFGLMEIVGQFNLGFIIAKLSNDLFIIDQHASDEKYNFETLQLHTKIQSQRLISPRRLELTVAEELVAIENLEILQANGFDFDIDYDASPTNKLKLLSQPMSKNTVFGVKDLEELIFLLSERPGEMVRSSHVRNMFASRACRKSVMIGDALNRQQMQKIVKRMGDIDQPWNCPHGRPTMRHLFDMSQVNNSQPYTMRLKTR</sequence>
<organism evidence="6 7">
    <name type="scientific">Funneliformis geosporum</name>
    <dbReference type="NCBI Taxonomy" id="1117311"/>
    <lineage>
        <taxon>Eukaryota</taxon>
        <taxon>Fungi</taxon>
        <taxon>Fungi incertae sedis</taxon>
        <taxon>Mucoromycota</taxon>
        <taxon>Glomeromycotina</taxon>
        <taxon>Glomeromycetes</taxon>
        <taxon>Glomerales</taxon>
        <taxon>Glomeraceae</taxon>
        <taxon>Funneliformis</taxon>
    </lineage>
</organism>
<dbReference type="InterPro" id="IPR037198">
    <property type="entry name" value="MutL_C_sf"/>
</dbReference>
<proteinExistence type="inferred from homology"/>
<name>A0A9W4T3K0_9GLOM</name>
<evidence type="ECO:0000259" key="4">
    <source>
        <dbReference type="SMART" id="SM00853"/>
    </source>
</evidence>